<evidence type="ECO:0000313" key="3">
    <source>
        <dbReference type="Proteomes" id="UP000054359"/>
    </source>
</evidence>
<feature type="non-terminal residue" evidence="2">
    <location>
        <position position="336"/>
    </location>
</feature>
<organism evidence="2 3">
    <name type="scientific">Stegodyphus mimosarum</name>
    <name type="common">African social velvet spider</name>
    <dbReference type="NCBI Taxonomy" id="407821"/>
    <lineage>
        <taxon>Eukaryota</taxon>
        <taxon>Metazoa</taxon>
        <taxon>Ecdysozoa</taxon>
        <taxon>Arthropoda</taxon>
        <taxon>Chelicerata</taxon>
        <taxon>Arachnida</taxon>
        <taxon>Araneae</taxon>
        <taxon>Araneomorphae</taxon>
        <taxon>Entelegynae</taxon>
        <taxon>Eresoidea</taxon>
        <taxon>Eresidae</taxon>
        <taxon>Stegodyphus</taxon>
    </lineage>
</organism>
<evidence type="ECO:0000313" key="2">
    <source>
        <dbReference type="EMBL" id="KFM69259.1"/>
    </source>
</evidence>
<dbReference type="OrthoDB" id="6437616at2759"/>
<protein>
    <submittedName>
        <fullName evidence="2">Zinc finger MYM-type protein 5</fullName>
    </submittedName>
</protein>
<sequence length="336" mass="39426">MPTLTNFFKKGETLSMDITQDEQHKEGKEKNQQQYDNNAQQSNVKEKEEDQTQQQDDQAQQQEDQAKQNMEQPQPEDQEREYLDEDELSNMLSVNYTDPALWGRLSEDKIIDIMKNISNVEVDIQKLDFSASKVVCKSQSRYATKMIFYRCLQNGKQQKRNWLLYSNTSGKVCCIPCKLFGGANNPFSAGFNDWKHSEKISDHENSALHKENTRIIVNRSTEKWEYFKNYSIISMEKNTNYWKNILERIVEVIKFLSSRGLAFRGENQTIGDKHNGNYLGCLELLAKFDPILQQHIFNFANKDIFQKYYKAITSTEIENSYVRMSEMEAVFWHDMS</sequence>
<evidence type="ECO:0000256" key="1">
    <source>
        <dbReference type="SAM" id="MobiDB-lite"/>
    </source>
</evidence>
<dbReference type="PANTHER" id="PTHR45749:SF23">
    <property type="entry name" value="ZINC FINGER MYM-TYPE PROTEIN 1-LIKE"/>
    <property type="match status" value="1"/>
</dbReference>
<feature type="compositionally biased region" description="Basic and acidic residues" evidence="1">
    <location>
        <begin position="21"/>
        <end position="31"/>
    </location>
</feature>
<gene>
    <name evidence="2" type="ORF">X975_21422</name>
</gene>
<proteinExistence type="predicted"/>
<keyword evidence="3" id="KW-1185">Reference proteome</keyword>
<dbReference type="PANTHER" id="PTHR45749">
    <property type="match status" value="1"/>
</dbReference>
<feature type="compositionally biased region" description="Low complexity" evidence="1">
    <location>
        <begin position="52"/>
        <end position="63"/>
    </location>
</feature>
<accession>A0A087TVX0</accession>
<dbReference type="EMBL" id="KK117002">
    <property type="protein sequence ID" value="KFM69259.1"/>
    <property type="molecule type" value="Genomic_DNA"/>
</dbReference>
<dbReference type="AlphaFoldDB" id="A0A087TVX0"/>
<feature type="region of interest" description="Disordered" evidence="1">
    <location>
        <begin position="1"/>
        <end position="81"/>
    </location>
</feature>
<dbReference type="STRING" id="407821.A0A087TVX0"/>
<reference evidence="2 3" key="1">
    <citation type="submission" date="2013-11" db="EMBL/GenBank/DDBJ databases">
        <title>Genome sequencing of Stegodyphus mimosarum.</title>
        <authorList>
            <person name="Bechsgaard J."/>
        </authorList>
    </citation>
    <scope>NUCLEOTIDE SEQUENCE [LARGE SCALE GENOMIC DNA]</scope>
</reference>
<dbReference type="Proteomes" id="UP000054359">
    <property type="component" value="Unassembled WGS sequence"/>
</dbReference>
<dbReference type="OMA" id="VENGPIR"/>
<name>A0A087TVX0_STEMI</name>
<feature type="compositionally biased region" description="Polar residues" evidence="1">
    <location>
        <begin position="32"/>
        <end position="43"/>
    </location>
</feature>